<dbReference type="InterPro" id="IPR020901">
    <property type="entry name" value="Prtase_inh_Kunz-CS"/>
</dbReference>
<evidence type="ECO:0000256" key="3">
    <source>
        <dbReference type="ARBA" id="ARBA00022690"/>
    </source>
</evidence>
<keyword evidence="4 7" id="KW-0732">Signal</keyword>
<dbReference type="PROSITE" id="PS00280">
    <property type="entry name" value="BPTI_KUNITZ_1"/>
    <property type="match status" value="1"/>
</dbReference>
<evidence type="ECO:0000313" key="9">
    <source>
        <dbReference type="EMBL" id="SNX34565.1"/>
    </source>
</evidence>
<dbReference type="PANTHER" id="PTHR10083">
    <property type="entry name" value="KUNITZ-TYPE PROTEASE INHIBITOR-RELATED"/>
    <property type="match status" value="1"/>
</dbReference>
<dbReference type="InterPro" id="IPR050098">
    <property type="entry name" value="TFPI/VKTCI-like"/>
</dbReference>
<dbReference type="PRINTS" id="PR00759">
    <property type="entry name" value="BASICPTASE"/>
</dbReference>
<dbReference type="SMART" id="SM00131">
    <property type="entry name" value="KU"/>
    <property type="match status" value="1"/>
</dbReference>
<evidence type="ECO:0000256" key="5">
    <source>
        <dbReference type="ARBA" id="ARBA00022900"/>
    </source>
</evidence>
<proteinExistence type="predicted"/>
<dbReference type="SUPFAM" id="SSF57362">
    <property type="entry name" value="BPTI-like"/>
    <property type="match status" value="1"/>
</dbReference>
<name>A0A2D0PC63_ERECI</name>
<reference evidence="9" key="2">
    <citation type="submission" date="2017-10" db="EMBL/GenBank/DDBJ databases">
        <title>Unravelling the molecular evolution of spider venoms.</title>
        <authorList>
            <person name="Pineda S."/>
        </authorList>
    </citation>
    <scope>NUCLEOTIDE SEQUENCE</scope>
</reference>
<feature type="signal peptide" evidence="7">
    <location>
        <begin position="1"/>
        <end position="16"/>
    </location>
</feature>
<keyword evidence="2" id="KW-0964">Secreted</keyword>
<dbReference type="InterPro" id="IPR002223">
    <property type="entry name" value="Kunitz_BPTI"/>
</dbReference>
<accession>A0A2D0PC63</accession>
<dbReference type="EMBL" id="HAHE01000197">
    <property type="protein sequence ID" value="SNX34565.1"/>
    <property type="molecule type" value="Transcribed_RNA"/>
</dbReference>
<organism evidence="9">
    <name type="scientific">Eresus cinnaberinus</name>
    <name type="common">Ladybird spider</name>
    <name type="synonym">Eresus kollari</name>
    <dbReference type="NCBI Taxonomy" id="175337"/>
    <lineage>
        <taxon>Eukaryota</taxon>
        <taxon>Metazoa</taxon>
        <taxon>Ecdysozoa</taxon>
        <taxon>Arthropoda</taxon>
        <taxon>Chelicerata</taxon>
        <taxon>Arachnida</taxon>
        <taxon>Araneae</taxon>
        <taxon>Araneomorphae</taxon>
        <taxon>Entelegynae</taxon>
        <taxon>Eresoidea</taxon>
        <taxon>Eresidae</taxon>
        <taxon>Eresus</taxon>
    </lineage>
</organism>
<dbReference type="GO" id="GO:0004867">
    <property type="term" value="F:serine-type endopeptidase inhibitor activity"/>
    <property type="evidence" value="ECO:0007669"/>
    <property type="project" value="UniProtKB-KW"/>
</dbReference>
<reference evidence="9" key="1">
    <citation type="submission" date="2017-05" db="EMBL/GenBank/DDBJ databases">
        <authorList>
            <person name="Song R."/>
            <person name="Chenine A.L."/>
            <person name="Ruprecht R.M."/>
        </authorList>
    </citation>
    <scope>NUCLEOTIDE SEQUENCE</scope>
</reference>
<dbReference type="Pfam" id="PF00014">
    <property type="entry name" value="Kunitz_BPTI"/>
    <property type="match status" value="1"/>
</dbReference>
<protein>
    <submittedName>
        <fullName evidence="9">U58-Eretoxin-Ek1a_1</fullName>
    </submittedName>
</protein>
<evidence type="ECO:0000256" key="7">
    <source>
        <dbReference type="SAM" id="SignalP"/>
    </source>
</evidence>
<feature type="domain" description="BPTI/Kunitz inhibitor" evidence="8">
    <location>
        <begin position="24"/>
        <end position="74"/>
    </location>
</feature>
<evidence type="ECO:0000259" key="8">
    <source>
        <dbReference type="PROSITE" id="PS50279"/>
    </source>
</evidence>
<evidence type="ECO:0000256" key="2">
    <source>
        <dbReference type="ARBA" id="ARBA00022525"/>
    </source>
</evidence>
<dbReference type="FunFam" id="4.10.410.10:FF:000020">
    <property type="entry name" value="Collagen, type VI, alpha 3"/>
    <property type="match status" value="1"/>
</dbReference>
<dbReference type="GO" id="GO:0005615">
    <property type="term" value="C:extracellular space"/>
    <property type="evidence" value="ECO:0007669"/>
    <property type="project" value="TreeGrafter"/>
</dbReference>
<sequence length="77" mass="8610">MLKSFILLSIIFVVLAKSNAQKSCSEEPDQGPCKARIPKWYYDATNGACFQFSYGGCKGNGNRFDNKDECLKFCKGK</sequence>
<keyword evidence="3" id="KW-0646">Protease inhibitor</keyword>
<dbReference type="AlphaFoldDB" id="A0A2D0PC63"/>
<dbReference type="InterPro" id="IPR036880">
    <property type="entry name" value="Kunitz_BPTI_sf"/>
</dbReference>
<dbReference type="PANTHER" id="PTHR10083:SF374">
    <property type="entry name" value="BPTI_KUNITZ INHIBITOR DOMAIN-CONTAINING PROTEIN"/>
    <property type="match status" value="1"/>
</dbReference>
<feature type="chain" id="PRO_5013220390" evidence="7">
    <location>
        <begin position="17"/>
        <end position="77"/>
    </location>
</feature>
<evidence type="ECO:0000256" key="1">
    <source>
        <dbReference type="ARBA" id="ARBA00004613"/>
    </source>
</evidence>
<dbReference type="PROSITE" id="PS50279">
    <property type="entry name" value="BPTI_KUNITZ_2"/>
    <property type="match status" value="1"/>
</dbReference>
<keyword evidence="6" id="KW-1015">Disulfide bond</keyword>
<comment type="subcellular location">
    <subcellularLocation>
        <location evidence="1">Secreted</location>
    </subcellularLocation>
</comment>
<keyword evidence="5" id="KW-0722">Serine protease inhibitor</keyword>
<evidence type="ECO:0000256" key="6">
    <source>
        <dbReference type="ARBA" id="ARBA00023157"/>
    </source>
</evidence>
<evidence type="ECO:0000256" key="4">
    <source>
        <dbReference type="ARBA" id="ARBA00022729"/>
    </source>
</evidence>
<dbReference type="Gene3D" id="4.10.410.10">
    <property type="entry name" value="Pancreatic trypsin inhibitor Kunitz domain"/>
    <property type="match status" value="1"/>
</dbReference>